<dbReference type="OrthoDB" id="2157530at2759"/>
<gene>
    <name evidence="2" type="ORF">FMUND_4091</name>
</gene>
<accession>A0A8H5YXP3</accession>
<protein>
    <submittedName>
        <fullName evidence="2">Heterokaryon incompatibility 6 OR allele</fullName>
    </submittedName>
</protein>
<dbReference type="InterPro" id="IPR052895">
    <property type="entry name" value="HetReg/Transcr_Mod"/>
</dbReference>
<keyword evidence="3" id="KW-1185">Reference proteome</keyword>
<dbReference type="Proteomes" id="UP000544331">
    <property type="component" value="Unassembled WGS sequence"/>
</dbReference>
<reference evidence="2 3" key="1">
    <citation type="submission" date="2020-05" db="EMBL/GenBank/DDBJ databases">
        <title>Identification and distribution of gene clusters putatively required for synthesis of sphingolipid metabolism inhibitors in phylogenetically diverse species of the filamentous fungus Fusarium.</title>
        <authorList>
            <person name="Kim H.-S."/>
            <person name="Busman M."/>
            <person name="Brown D.W."/>
            <person name="Divon H."/>
            <person name="Uhlig S."/>
            <person name="Proctor R.H."/>
        </authorList>
    </citation>
    <scope>NUCLEOTIDE SEQUENCE [LARGE SCALE GENOMIC DNA]</scope>
    <source>
        <strain evidence="2 3">NRRL 66235</strain>
    </source>
</reference>
<dbReference type="Pfam" id="PF06985">
    <property type="entry name" value="HET"/>
    <property type="match status" value="1"/>
</dbReference>
<dbReference type="PANTHER" id="PTHR24148">
    <property type="entry name" value="ANKYRIN REPEAT DOMAIN-CONTAINING PROTEIN 39 HOMOLOG-RELATED"/>
    <property type="match status" value="1"/>
</dbReference>
<sequence length="686" mass="77635">MRSSLTWKGLVPILSLNSRTLRARSPEWRIQGAFNVRLFTSCLRRSLSYKYDKQLGRDSIRIFTLDPGRHGDELCGTLHTHPIKAAPQYEALSYVWGPPDRIKAIKCNGQDFNITDGLDTALRRLRLPSEPRHIWIDQICIDQDSIAERSEQVSIMRHIYSNAELVNAWLGPADPDAAASAAGIISTLANPKPRLYEKDVFPEDPELLDLGLPTRDSPAWDALNTMLSVPYFSRVWIIQEVAVASDFALLWGDITISKCDFINFRLAALYYKLSDVDAEKGSPGVLWNPVALLYMGHYKVGEDSLLHLVSSTSSATATDVRDKIFALIGLAGDRSYGIVPDYSRSETEVFSEFARSVIVGEKNLDLLDHSYVEDPEDPRRRPLWAPRWHSDDDSHKHYLINYKFTASRDVPIVLAPSMTEKVLSLRGIQVDSIRDMCDREADIHQAIPAVFDMITRNMEVFSKRYNSDIIRTILLTMMAGHESSGPMINHVTTRPTDDRYINNFISFALQFMIHSHISKDGREPDQRRYLELVRLAAKSISLPVEPCWTSSEDLEFLERMLKTLYSHDPSAVAADLDMLSRIDCDFVMGQQRFEDLIRASHDSRIFVTETGYVGFGPRCMRSGDAVCVVFGGGTPYIIRPTAIADEYLFLGPAYVHGLMDGEAIDAWEKGKRTESQEIQEKLFKLL</sequence>
<proteinExistence type="predicted"/>
<dbReference type="EMBL" id="JAAOAN010000129">
    <property type="protein sequence ID" value="KAF5720603.1"/>
    <property type="molecule type" value="Genomic_DNA"/>
</dbReference>
<dbReference type="Pfam" id="PF26639">
    <property type="entry name" value="Het-6_barrel"/>
    <property type="match status" value="1"/>
</dbReference>
<organism evidence="2 3">
    <name type="scientific">Fusarium mundagurra</name>
    <dbReference type="NCBI Taxonomy" id="1567541"/>
    <lineage>
        <taxon>Eukaryota</taxon>
        <taxon>Fungi</taxon>
        <taxon>Dikarya</taxon>
        <taxon>Ascomycota</taxon>
        <taxon>Pezizomycotina</taxon>
        <taxon>Sordariomycetes</taxon>
        <taxon>Hypocreomycetidae</taxon>
        <taxon>Hypocreales</taxon>
        <taxon>Nectriaceae</taxon>
        <taxon>Fusarium</taxon>
        <taxon>Fusarium fujikuroi species complex</taxon>
    </lineage>
</organism>
<evidence type="ECO:0000313" key="3">
    <source>
        <dbReference type="Proteomes" id="UP000544331"/>
    </source>
</evidence>
<evidence type="ECO:0000313" key="2">
    <source>
        <dbReference type="EMBL" id="KAF5720603.1"/>
    </source>
</evidence>
<name>A0A8H5YXP3_9HYPO</name>
<dbReference type="AlphaFoldDB" id="A0A8H5YXP3"/>
<feature type="domain" description="Heterokaryon incompatibility" evidence="1">
    <location>
        <begin position="89"/>
        <end position="240"/>
    </location>
</feature>
<dbReference type="PANTHER" id="PTHR24148:SF64">
    <property type="entry name" value="HETEROKARYON INCOMPATIBILITY DOMAIN-CONTAINING PROTEIN"/>
    <property type="match status" value="1"/>
</dbReference>
<comment type="caution">
    <text evidence="2">The sequence shown here is derived from an EMBL/GenBank/DDBJ whole genome shotgun (WGS) entry which is preliminary data.</text>
</comment>
<evidence type="ECO:0000259" key="1">
    <source>
        <dbReference type="Pfam" id="PF06985"/>
    </source>
</evidence>
<dbReference type="InterPro" id="IPR010730">
    <property type="entry name" value="HET"/>
</dbReference>